<protein>
    <submittedName>
        <fullName evidence="2">Uncharacterized protein</fullName>
    </submittedName>
</protein>
<dbReference type="AlphaFoldDB" id="A0A3M8A7D3"/>
<evidence type="ECO:0000313" key="3">
    <source>
        <dbReference type="Proteomes" id="UP000275048"/>
    </source>
</evidence>
<comment type="caution">
    <text evidence="2">The sequence shown here is derived from an EMBL/GenBank/DDBJ whole genome shotgun (WGS) entry which is preliminary data.</text>
</comment>
<evidence type="ECO:0000313" key="2">
    <source>
        <dbReference type="EMBL" id="RNB46921.1"/>
    </source>
</evidence>
<feature type="compositionally biased region" description="Basic residues" evidence="1">
    <location>
        <begin position="52"/>
        <end position="61"/>
    </location>
</feature>
<keyword evidence="3" id="KW-1185">Reference proteome</keyword>
<organism evidence="2 3">
    <name type="scientific">Agromyces tardus</name>
    <dbReference type="NCBI Taxonomy" id="2583849"/>
    <lineage>
        <taxon>Bacteria</taxon>
        <taxon>Bacillati</taxon>
        <taxon>Actinomycetota</taxon>
        <taxon>Actinomycetes</taxon>
        <taxon>Micrococcales</taxon>
        <taxon>Microbacteriaceae</taxon>
        <taxon>Agromyces</taxon>
    </lineage>
</organism>
<gene>
    <name evidence="2" type="ORF">EDM22_13050</name>
</gene>
<evidence type="ECO:0000256" key="1">
    <source>
        <dbReference type="SAM" id="MobiDB-lite"/>
    </source>
</evidence>
<accession>A0A3M8A7D3</accession>
<dbReference type="EMBL" id="RHHB01000028">
    <property type="protein sequence ID" value="RNB46921.1"/>
    <property type="molecule type" value="Genomic_DNA"/>
</dbReference>
<name>A0A3M8A7D3_9MICO</name>
<proteinExistence type="predicted"/>
<dbReference type="Proteomes" id="UP000275048">
    <property type="component" value="Unassembled WGS sequence"/>
</dbReference>
<reference evidence="2 3" key="1">
    <citation type="submission" date="2018-10" db="EMBL/GenBank/DDBJ databases">
        <title>Isolation, diversity and antibacterial activity of antinobacteria from the wheat rhizosphere soil.</title>
        <authorList>
            <person name="Sun T."/>
        </authorList>
    </citation>
    <scope>NUCLEOTIDE SEQUENCE [LARGE SCALE GENOMIC DNA]</scope>
    <source>
        <strain evidence="2 3">SJ-23</strain>
    </source>
</reference>
<feature type="compositionally biased region" description="Basic residues" evidence="1">
    <location>
        <begin position="13"/>
        <end position="39"/>
    </location>
</feature>
<feature type="region of interest" description="Disordered" evidence="1">
    <location>
        <begin position="1"/>
        <end position="61"/>
    </location>
</feature>
<sequence>MRPRHPVPSARRAGSRRARPRGRARRRRVRVRRMSRMRPCRGSSSCPPWCQRSKRPIPRPG</sequence>